<dbReference type="Pfam" id="PF13520">
    <property type="entry name" value="AA_permease_2"/>
    <property type="match status" value="1"/>
</dbReference>
<feature type="transmembrane region" description="Helical" evidence="5">
    <location>
        <begin position="344"/>
        <end position="364"/>
    </location>
</feature>
<comment type="caution">
    <text evidence="6">The sequence shown here is derived from an EMBL/GenBank/DDBJ whole genome shotgun (WGS) entry which is preliminary data.</text>
</comment>
<evidence type="ECO:0000256" key="5">
    <source>
        <dbReference type="SAM" id="Phobius"/>
    </source>
</evidence>
<gene>
    <name evidence="6" type="ORF">GCM10007981_07310</name>
</gene>
<dbReference type="Proteomes" id="UP000610960">
    <property type="component" value="Unassembled WGS sequence"/>
</dbReference>
<feature type="transmembrane region" description="Helical" evidence="5">
    <location>
        <begin position="134"/>
        <end position="155"/>
    </location>
</feature>
<feature type="transmembrane region" description="Helical" evidence="5">
    <location>
        <begin position="20"/>
        <end position="43"/>
    </location>
</feature>
<reference evidence="6" key="2">
    <citation type="submission" date="2020-09" db="EMBL/GenBank/DDBJ databases">
        <authorList>
            <person name="Sun Q."/>
            <person name="Ohkuma M."/>
        </authorList>
    </citation>
    <scope>NUCLEOTIDE SEQUENCE</scope>
    <source>
        <strain evidence="6">JCM 10088</strain>
    </source>
</reference>
<feature type="transmembrane region" description="Helical" evidence="5">
    <location>
        <begin position="494"/>
        <end position="516"/>
    </location>
</feature>
<proteinExistence type="predicted"/>
<dbReference type="InterPro" id="IPR052962">
    <property type="entry name" value="AA_Transporter_AGT"/>
</dbReference>
<feature type="transmembrane region" description="Helical" evidence="5">
    <location>
        <begin position="191"/>
        <end position="215"/>
    </location>
</feature>
<evidence type="ECO:0000256" key="2">
    <source>
        <dbReference type="ARBA" id="ARBA00022692"/>
    </source>
</evidence>
<reference evidence="6" key="1">
    <citation type="journal article" date="2014" name="Int. J. Syst. Evol. Microbiol.">
        <title>Complete genome sequence of Corynebacterium casei LMG S-19264T (=DSM 44701T), isolated from a smear-ripened cheese.</title>
        <authorList>
            <consortium name="US DOE Joint Genome Institute (JGI-PGF)"/>
            <person name="Walter F."/>
            <person name="Albersmeier A."/>
            <person name="Kalinowski J."/>
            <person name="Ruckert C."/>
        </authorList>
    </citation>
    <scope>NUCLEOTIDE SEQUENCE</scope>
    <source>
        <strain evidence="6">JCM 10088</strain>
    </source>
</reference>
<feature type="transmembrane region" description="Helical" evidence="5">
    <location>
        <begin position="49"/>
        <end position="67"/>
    </location>
</feature>
<dbReference type="OrthoDB" id="43026at2157"/>
<dbReference type="AlphaFoldDB" id="A0A830GT69"/>
<evidence type="ECO:0000256" key="3">
    <source>
        <dbReference type="ARBA" id="ARBA00022989"/>
    </source>
</evidence>
<keyword evidence="2 5" id="KW-0812">Transmembrane</keyword>
<evidence type="ECO:0000313" key="6">
    <source>
        <dbReference type="EMBL" id="GGP20199.1"/>
    </source>
</evidence>
<dbReference type="InterPro" id="IPR002293">
    <property type="entry name" value="AA/rel_permease1"/>
</dbReference>
<dbReference type="PANTHER" id="PTHR47547:SF1">
    <property type="entry name" value="ASPARTATE-PROTON SYMPORTER"/>
    <property type="match status" value="1"/>
</dbReference>
<protein>
    <submittedName>
        <fullName evidence="6">Amino acid transporter</fullName>
    </submittedName>
</protein>
<feature type="transmembrane region" description="Helical" evidence="5">
    <location>
        <begin position="167"/>
        <end position="185"/>
    </location>
</feature>
<keyword evidence="7" id="KW-1185">Reference proteome</keyword>
<keyword evidence="3 5" id="KW-1133">Transmembrane helix</keyword>
<dbReference type="RefSeq" id="WP_188596096.1">
    <property type="nucleotide sequence ID" value="NZ_BMNL01000002.1"/>
</dbReference>
<keyword evidence="4 5" id="KW-0472">Membrane</keyword>
<dbReference type="PIRSF" id="PIRSF006060">
    <property type="entry name" value="AA_transporter"/>
    <property type="match status" value="1"/>
</dbReference>
<feature type="transmembrane region" description="Helical" evidence="5">
    <location>
        <begin position="236"/>
        <end position="257"/>
    </location>
</feature>
<feature type="transmembrane region" description="Helical" evidence="5">
    <location>
        <begin position="294"/>
        <end position="323"/>
    </location>
</feature>
<feature type="transmembrane region" description="Helical" evidence="5">
    <location>
        <begin position="100"/>
        <end position="122"/>
    </location>
</feature>
<feature type="transmembrane region" description="Helical" evidence="5">
    <location>
        <begin position="463"/>
        <end position="482"/>
    </location>
</feature>
<evidence type="ECO:0000256" key="1">
    <source>
        <dbReference type="ARBA" id="ARBA00004141"/>
    </source>
</evidence>
<dbReference type="Gene3D" id="1.20.1740.10">
    <property type="entry name" value="Amino acid/polyamine transporter I"/>
    <property type="match status" value="1"/>
</dbReference>
<comment type="subcellular location">
    <subcellularLocation>
        <location evidence="1">Membrane</location>
        <topology evidence="1">Multi-pass membrane protein</topology>
    </subcellularLocation>
</comment>
<dbReference type="GO" id="GO:0022857">
    <property type="term" value="F:transmembrane transporter activity"/>
    <property type="evidence" value="ECO:0007669"/>
    <property type="project" value="InterPro"/>
</dbReference>
<name>A0A830GT69_9CREN</name>
<evidence type="ECO:0000313" key="7">
    <source>
        <dbReference type="Proteomes" id="UP000610960"/>
    </source>
</evidence>
<feature type="transmembrane region" description="Helical" evidence="5">
    <location>
        <begin position="430"/>
        <end position="451"/>
    </location>
</feature>
<dbReference type="GO" id="GO:0016020">
    <property type="term" value="C:membrane"/>
    <property type="evidence" value="ECO:0007669"/>
    <property type="project" value="UniProtKB-SubCell"/>
</dbReference>
<dbReference type="PANTHER" id="PTHR47547">
    <property type="match status" value="1"/>
</dbReference>
<evidence type="ECO:0000256" key="4">
    <source>
        <dbReference type="ARBA" id="ARBA00023136"/>
    </source>
</evidence>
<accession>A0A830GT69</accession>
<feature type="transmembrane region" description="Helical" evidence="5">
    <location>
        <begin position="406"/>
        <end position="424"/>
    </location>
</feature>
<dbReference type="EMBL" id="BMNL01000002">
    <property type="protein sequence ID" value="GGP20199.1"/>
    <property type="molecule type" value="Genomic_DNA"/>
</dbReference>
<feature type="transmembrane region" description="Helical" evidence="5">
    <location>
        <begin position="376"/>
        <end position="394"/>
    </location>
</feature>
<organism evidence="6 7">
    <name type="scientific">Thermocladium modestius</name>
    <dbReference type="NCBI Taxonomy" id="62609"/>
    <lineage>
        <taxon>Archaea</taxon>
        <taxon>Thermoproteota</taxon>
        <taxon>Thermoprotei</taxon>
        <taxon>Thermoproteales</taxon>
        <taxon>Thermoproteaceae</taxon>
        <taxon>Thermocladium</taxon>
    </lineage>
</organism>
<sequence>MSEGVPQGRQLRKELSFTELVIIGVAGAVGTGILFSTAAMTGSAGPGSVLAWLLGGIFYFFIGLTYAELVTTYPEAGGPSRYALYTHGWFTNMINSMADLIWYIFIPPIEAFAVVDGLSVFYPSLVTSSGAPTLLGAIVAVIIMLLMIPFNYYGVKAFGLSTASFGAVKLAFYIAVAGALAAAFFDSKNLFAYHGFLPFGFTGVFLAIPFAMFAFGGIRVLPDYAEESKDFRKLPLAIVLVVIGQLLIYLLLDFVFVTGINWSKLGMAAGDWASVSSIPGNPFITMAHDYNAELLFILTVIVGVVGPFVVGYIYLGGGTRVLFAQGRTRIMPNLVKYIHERYSIPYWALLITALVGAVLAFLAAPVPSIYGLIEDAVVAGYLGFSVNPVAMIVSRRQGVTKYRIPGGSIIAPIAFASAALIIFWSGWVTVYYAVILLTAAAAIFGIILPLVRGTAGRDLRHVLNSLWYIAYIAFLTVMTYIGSDGALNLISFNYATLITVVVSLAVFYPWGVFSGLKQKLSDVDYMPETQ</sequence>